<keyword evidence="2" id="KW-1185">Reference proteome</keyword>
<dbReference type="EMBL" id="CAJGYM010000100">
    <property type="protein sequence ID" value="CAD6197628.1"/>
    <property type="molecule type" value="Genomic_DNA"/>
</dbReference>
<reference evidence="1" key="1">
    <citation type="submission" date="2020-10" db="EMBL/GenBank/DDBJ databases">
        <authorList>
            <person name="Kikuchi T."/>
        </authorList>
    </citation>
    <scope>NUCLEOTIDE SEQUENCE</scope>
    <source>
        <strain evidence="1">NKZ352</strain>
    </source>
</reference>
<evidence type="ECO:0000313" key="1">
    <source>
        <dbReference type="EMBL" id="CAD6197628.1"/>
    </source>
</evidence>
<gene>
    <name evidence="1" type="ORF">CAUJ_LOCUS13537</name>
</gene>
<protein>
    <submittedName>
        <fullName evidence="1">Uncharacterized protein</fullName>
    </submittedName>
</protein>
<sequence>MNKTRRTKKAITVQTDPVFRPTAINIEEVGQDQLAPKYIKDVAQLLEAPSTSSSSKMRFSTFCLLISASALVVSASVIREKRQCGCASQAQQQPTCSCSPSQAQPSTATATDVVLLPVCSSPTVSILRLRSSGSTAAASDDAGPDVSMRSSLPAIMPAAVSSVAQQ</sequence>
<organism evidence="1 2">
    <name type="scientific">Caenorhabditis auriculariae</name>
    <dbReference type="NCBI Taxonomy" id="2777116"/>
    <lineage>
        <taxon>Eukaryota</taxon>
        <taxon>Metazoa</taxon>
        <taxon>Ecdysozoa</taxon>
        <taxon>Nematoda</taxon>
        <taxon>Chromadorea</taxon>
        <taxon>Rhabditida</taxon>
        <taxon>Rhabditina</taxon>
        <taxon>Rhabditomorpha</taxon>
        <taxon>Rhabditoidea</taxon>
        <taxon>Rhabditidae</taxon>
        <taxon>Peloderinae</taxon>
        <taxon>Caenorhabditis</taxon>
    </lineage>
</organism>
<comment type="caution">
    <text evidence="1">The sequence shown here is derived from an EMBL/GenBank/DDBJ whole genome shotgun (WGS) entry which is preliminary data.</text>
</comment>
<dbReference type="Proteomes" id="UP000835052">
    <property type="component" value="Unassembled WGS sequence"/>
</dbReference>
<accession>A0A8S1HSY4</accession>
<name>A0A8S1HSY4_9PELO</name>
<proteinExistence type="predicted"/>
<evidence type="ECO:0000313" key="2">
    <source>
        <dbReference type="Proteomes" id="UP000835052"/>
    </source>
</evidence>
<dbReference type="AlphaFoldDB" id="A0A8S1HSY4"/>